<reference evidence="3" key="1">
    <citation type="journal article" date="2013" name="Science">
        <title>The Amborella genome and the evolution of flowering plants.</title>
        <authorList>
            <consortium name="Amborella Genome Project"/>
        </authorList>
    </citation>
    <scope>NUCLEOTIDE SEQUENCE [LARGE SCALE GENOMIC DNA]</scope>
</reference>
<keyword evidence="3" id="KW-1185">Reference proteome</keyword>
<dbReference type="HOGENOM" id="CLU_2088062_0_0_1"/>
<organism evidence="2 3">
    <name type="scientific">Amborella trichopoda</name>
    <dbReference type="NCBI Taxonomy" id="13333"/>
    <lineage>
        <taxon>Eukaryota</taxon>
        <taxon>Viridiplantae</taxon>
        <taxon>Streptophyta</taxon>
        <taxon>Embryophyta</taxon>
        <taxon>Tracheophyta</taxon>
        <taxon>Spermatophyta</taxon>
        <taxon>Magnoliopsida</taxon>
        <taxon>Amborellales</taxon>
        <taxon>Amborellaceae</taxon>
        <taxon>Amborella</taxon>
    </lineage>
</organism>
<name>W1NMB2_AMBTC</name>
<dbReference type="EMBL" id="KI397142">
    <property type="protein sequence ID" value="ERM96409.1"/>
    <property type="molecule type" value="Genomic_DNA"/>
</dbReference>
<proteinExistence type="inferred from homology"/>
<dbReference type="GO" id="GO:0009733">
    <property type="term" value="P:response to auxin"/>
    <property type="evidence" value="ECO:0007669"/>
    <property type="project" value="InterPro"/>
</dbReference>
<dbReference type="STRING" id="13333.W1NMB2"/>
<evidence type="ECO:0000313" key="3">
    <source>
        <dbReference type="Proteomes" id="UP000017836"/>
    </source>
</evidence>
<dbReference type="PANTHER" id="PTHR31374">
    <property type="entry name" value="AUXIN-INDUCED PROTEIN-LIKE-RELATED"/>
    <property type="match status" value="1"/>
</dbReference>
<comment type="similarity">
    <text evidence="1">Belongs to the ARG7 family.</text>
</comment>
<sequence>MAMNPMKVARAWRERKMVAKGHLAIYAGKDGSRFVVPLAFLAHRFFALLLRMAEEEFGYTQQGGLTIPCEGSLLYSVIVLVGDHLHNGTVSSTSAPCFLHCSSSCCHFTTHLELKLI</sequence>
<dbReference type="PANTHER" id="PTHR31374:SF405">
    <property type="entry name" value="OS06G0137400 PROTEIN"/>
    <property type="match status" value="1"/>
</dbReference>
<accession>W1NMB2</accession>
<dbReference type="Pfam" id="PF02519">
    <property type="entry name" value="Auxin_inducible"/>
    <property type="match status" value="1"/>
</dbReference>
<dbReference type="eggNOG" id="ENOG502SS19">
    <property type="taxonomic scope" value="Eukaryota"/>
</dbReference>
<dbReference type="Gramene" id="ERM96409">
    <property type="protein sequence ID" value="ERM96409"/>
    <property type="gene ID" value="AMTR_s00001p00244060"/>
</dbReference>
<protein>
    <recommendedName>
        <fullName evidence="4">SAUR family protein</fullName>
    </recommendedName>
</protein>
<gene>
    <name evidence="2" type="ORF">AMTR_s00001p00244060</name>
</gene>
<dbReference type="InterPro" id="IPR003676">
    <property type="entry name" value="SAUR_fam"/>
</dbReference>
<evidence type="ECO:0008006" key="4">
    <source>
        <dbReference type="Google" id="ProtNLM"/>
    </source>
</evidence>
<dbReference type="Proteomes" id="UP000017836">
    <property type="component" value="Unassembled WGS sequence"/>
</dbReference>
<evidence type="ECO:0000256" key="1">
    <source>
        <dbReference type="ARBA" id="ARBA00006974"/>
    </source>
</evidence>
<evidence type="ECO:0000313" key="2">
    <source>
        <dbReference type="EMBL" id="ERM96409.1"/>
    </source>
</evidence>
<dbReference type="AlphaFoldDB" id="W1NMB2"/>